<proteinExistence type="predicted"/>
<reference evidence="3" key="1">
    <citation type="submission" date="2018-02" db="EMBL/GenBank/DDBJ databases">
        <authorList>
            <person name="Hausmann B."/>
        </authorList>
    </citation>
    <scope>NUCLEOTIDE SEQUENCE [LARGE SCALE GENOMIC DNA]</scope>
    <source>
        <strain evidence="3">Peat soil MAG SbF1</strain>
    </source>
</reference>
<dbReference type="EMBL" id="OMOF01000412">
    <property type="protein sequence ID" value="SPF50103.1"/>
    <property type="molecule type" value="Genomic_DNA"/>
</dbReference>
<dbReference type="Proteomes" id="UP000238916">
    <property type="component" value="Unassembled WGS sequence"/>
</dbReference>
<protein>
    <recommendedName>
        <fullName evidence="1">YgjP-like metallopeptidase domain-containing protein</fullName>
    </recommendedName>
</protein>
<dbReference type="InterPro" id="IPR053136">
    <property type="entry name" value="UTP_pyrophosphatase-like"/>
</dbReference>
<dbReference type="Pfam" id="PF01863">
    <property type="entry name" value="YgjP-like"/>
    <property type="match status" value="1"/>
</dbReference>
<dbReference type="PANTHER" id="PTHR30399:SF1">
    <property type="entry name" value="UTP PYROPHOSPHATASE"/>
    <property type="match status" value="1"/>
</dbReference>
<dbReference type="Gene3D" id="3.30.2010.10">
    <property type="entry name" value="Metalloproteases ('zincins'), catalytic domain"/>
    <property type="match status" value="1"/>
</dbReference>
<dbReference type="AlphaFoldDB" id="A0A2U3LDW8"/>
<name>A0A2U3LDW8_9FIRM</name>
<evidence type="ECO:0000259" key="1">
    <source>
        <dbReference type="Pfam" id="PF01863"/>
    </source>
</evidence>
<dbReference type="InterPro" id="IPR002725">
    <property type="entry name" value="YgjP-like_metallopeptidase"/>
</dbReference>
<organism evidence="2 3">
    <name type="scientific">Candidatus Desulfosporosinus infrequens</name>
    <dbReference type="NCBI Taxonomy" id="2043169"/>
    <lineage>
        <taxon>Bacteria</taxon>
        <taxon>Bacillati</taxon>
        <taxon>Bacillota</taxon>
        <taxon>Clostridia</taxon>
        <taxon>Eubacteriales</taxon>
        <taxon>Desulfitobacteriaceae</taxon>
        <taxon>Desulfosporosinus</taxon>
    </lineage>
</organism>
<sequence length="206" mass="24551">MVAPVSMDDNEIILLVEKKRNWIFEKFETFQRLAQIKVERELISGEKLLFRGEDYPLKIIDVEGRIPSVNLKDGQLWVSINRDVPSEKRREIVRKKLEQWYKSKAKELIYERLALFTDKIGVKVNTVRFKNQKTRWGSCSQRGNLNFNWKLVMAPTDIVDYVVVHELCHFIQMNHSKEFWQLVGNQIPDHNERRKWLKENGVKLIL</sequence>
<dbReference type="CDD" id="cd07344">
    <property type="entry name" value="M48_yhfN_like"/>
    <property type="match status" value="1"/>
</dbReference>
<accession>A0A2U3LDW8</accession>
<feature type="domain" description="YgjP-like metallopeptidase" evidence="1">
    <location>
        <begin position="2"/>
        <end position="200"/>
    </location>
</feature>
<dbReference type="PANTHER" id="PTHR30399">
    <property type="entry name" value="UNCHARACTERIZED PROTEIN YGJP"/>
    <property type="match status" value="1"/>
</dbReference>
<evidence type="ECO:0000313" key="2">
    <source>
        <dbReference type="EMBL" id="SPF50103.1"/>
    </source>
</evidence>
<evidence type="ECO:0000313" key="3">
    <source>
        <dbReference type="Proteomes" id="UP000238916"/>
    </source>
</evidence>
<gene>
    <name evidence="2" type="ORF">SBF1_470043</name>
</gene>